<dbReference type="Proteomes" id="UP000499080">
    <property type="component" value="Unassembled WGS sequence"/>
</dbReference>
<keyword evidence="2" id="KW-1185">Reference proteome</keyword>
<protein>
    <submittedName>
        <fullName evidence="1">Uncharacterized protein</fullName>
    </submittedName>
</protein>
<reference evidence="1 2" key="1">
    <citation type="journal article" date="2019" name="Sci. Rep.">
        <title>Orb-weaving spider Araneus ventricosus genome elucidates the spidroin gene catalogue.</title>
        <authorList>
            <person name="Kono N."/>
            <person name="Nakamura H."/>
            <person name="Ohtoshi R."/>
            <person name="Moran D.A.P."/>
            <person name="Shinohara A."/>
            <person name="Yoshida Y."/>
            <person name="Fujiwara M."/>
            <person name="Mori M."/>
            <person name="Tomita M."/>
            <person name="Arakawa K."/>
        </authorList>
    </citation>
    <scope>NUCLEOTIDE SEQUENCE [LARGE SCALE GENOMIC DNA]</scope>
</reference>
<evidence type="ECO:0000313" key="1">
    <source>
        <dbReference type="EMBL" id="GBM02104.1"/>
    </source>
</evidence>
<dbReference type="AlphaFoldDB" id="A0A4Y2CDQ7"/>
<proteinExistence type="predicted"/>
<organism evidence="1 2">
    <name type="scientific">Araneus ventricosus</name>
    <name type="common">Orbweaver spider</name>
    <name type="synonym">Epeira ventricosa</name>
    <dbReference type="NCBI Taxonomy" id="182803"/>
    <lineage>
        <taxon>Eukaryota</taxon>
        <taxon>Metazoa</taxon>
        <taxon>Ecdysozoa</taxon>
        <taxon>Arthropoda</taxon>
        <taxon>Chelicerata</taxon>
        <taxon>Arachnida</taxon>
        <taxon>Araneae</taxon>
        <taxon>Araneomorphae</taxon>
        <taxon>Entelegynae</taxon>
        <taxon>Araneoidea</taxon>
        <taxon>Araneidae</taxon>
        <taxon>Araneus</taxon>
    </lineage>
</organism>
<name>A0A4Y2CDQ7_ARAVE</name>
<gene>
    <name evidence="1" type="ORF">AVEN_190544_1</name>
</gene>
<evidence type="ECO:0000313" key="2">
    <source>
        <dbReference type="Proteomes" id="UP000499080"/>
    </source>
</evidence>
<accession>A0A4Y2CDQ7</accession>
<sequence>MMPKVFRLPDLKLDIHEESAPSHLESFPPDRTNFQSINLGGFSLVGQRQPQTHHLLAIRTLRLLRLLPCSDYPRLTHPSTPPPPDGRYSLCERGTLPSCRIVFHFYSPIRRMGNRQHWISKLFPDLHQFSIDFALTKGLGAMCAKWSGTA</sequence>
<comment type="caution">
    <text evidence="1">The sequence shown here is derived from an EMBL/GenBank/DDBJ whole genome shotgun (WGS) entry which is preliminary data.</text>
</comment>
<dbReference type="EMBL" id="BGPR01000177">
    <property type="protein sequence ID" value="GBM02104.1"/>
    <property type="molecule type" value="Genomic_DNA"/>
</dbReference>